<comment type="subcellular location">
    <subcellularLocation>
        <location evidence="1">Cytoplasm</location>
    </subcellularLocation>
</comment>
<dbReference type="GO" id="GO:0005737">
    <property type="term" value="C:cytoplasm"/>
    <property type="evidence" value="ECO:0007669"/>
    <property type="project" value="UniProtKB-SubCell"/>
</dbReference>
<sequence length="175" mass="19273">MSRCVSSGTFKLWGQSIQVNWAEPEKDVDEDVMQRVRVLYVRNLMLSTCEETLRQEFSHFRPGSVERVKKLTDYAFVHYRCRDDAISALSLMNGAQIDGATVEVTLAKPAGLKEGRSQTAPPGPGRSYSSSRGYLGSQNGGGGAYVLHREGGGRDLCSPLRNMPLPPRLGSPYFS</sequence>
<protein>
    <submittedName>
        <fullName evidence="9">Probable RNA-binding protein 46</fullName>
    </submittedName>
</protein>
<feature type="compositionally biased region" description="Low complexity" evidence="6">
    <location>
        <begin position="125"/>
        <end position="134"/>
    </location>
</feature>
<dbReference type="RefSeq" id="XP_010778785.1">
    <property type="nucleotide sequence ID" value="XM_010780483.1"/>
</dbReference>
<dbReference type="Pfam" id="PF00076">
    <property type="entry name" value="RRM_1"/>
    <property type="match status" value="1"/>
</dbReference>
<accession>A0A6I9NV12</accession>
<evidence type="ECO:0000256" key="3">
    <source>
        <dbReference type="ARBA" id="ARBA00022737"/>
    </source>
</evidence>
<evidence type="ECO:0000256" key="5">
    <source>
        <dbReference type="PROSITE-ProRule" id="PRU00176"/>
    </source>
</evidence>
<feature type="region of interest" description="Disordered" evidence="6">
    <location>
        <begin position="111"/>
        <end position="134"/>
    </location>
</feature>
<evidence type="ECO:0000256" key="4">
    <source>
        <dbReference type="ARBA" id="ARBA00022884"/>
    </source>
</evidence>
<organism evidence="8 9">
    <name type="scientific">Notothenia coriiceps</name>
    <name type="common">black rockcod</name>
    <dbReference type="NCBI Taxonomy" id="8208"/>
    <lineage>
        <taxon>Eukaryota</taxon>
        <taxon>Metazoa</taxon>
        <taxon>Chordata</taxon>
        <taxon>Craniata</taxon>
        <taxon>Vertebrata</taxon>
        <taxon>Euteleostomi</taxon>
        <taxon>Actinopterygii</taxon>
        <taxon>Neopterygii</taxon>
        <taxon>Teleostei</taxon>
        <taxon>Neoteleostei</taxon>
        <taxon>Acanthomorphata</taxon>
        <taxon>Eupercaria</taxon>
        <taxon>Perciformes</taxon>
        <taxon>Notothenioidei</taxon>
        <taxon>Nototheniidae</taxon>
        <taxon>Notothenia</taxon>
    </lineage>
</organism>
<dbReference type="Proteomes" id="UP000504611">
    <property type="component" value="Unplaced"/>
</dbReference>
<gene>
    <name evidence="9" type="primary">LOC104953536</name>
</gene>
<dbReference type="OrthoDB" id="3800936at2759"/>
<evidence type="ECO:0000256" key="1">
    <source>
        <dbReference type="ARBA" id="ARBA00004496"/>
    </source>
</evidence>
<evidence type="ECO:0000256" key="2">
    <source>
        <dbReference type="ARBA" id="ARBA00022490"/>
    </source>
</evidence>
<keyword evidence="4 5" id="KW-0694">RNA-binding</keyword>
<dbReference type="InterPro" id="IPR012677">
    <property type="entry name" value="Nucleotide-bd_a/b_plait_sf"/>
</dbReference>
<keyword evidence="2" id="KW-0963">Cytoplasm</keyword>
<dbReference type="PANTHER" id="PTHR21245">
    <property type="entry name" value="HETEROGENEOUS NUCLEAR RIBONUCLEOPROTEIN"/>
    <property type="match status" value="1"/>
</dbReference>
<dbReference type="AlphaFoldDB" id="A0A6I9NV12"/>
<proteinExistence type="predicted"/>
<evidence type="ECO:0000259" key="7">
    <source>
        <dbReference type="PROSITE" id="PS50102"/>
    </source>
</evidence>
<feature type="non-terminal residue" evidence="9">
    <location>
        <position position="175"/>
    </location>
</feature>
<dbReference type="FunFam" id="3.30.70.330:FF:000027">
    <property type="entry name" value="Heterogeneous nuclear ribonucleoprotein q isoform"/>
    <property type="match status" value="1"/>
</dbReference>
<dbReference type="KEGG" id="ncc:104953536"/>
<dbReference type="PROSITE" id="PS50102">
    <property type="entry name" value="RRM"/>
    <property type="match status" value="1"/>
</dbReference>
<evidence type="ECO:0000313" key="8">
    <source>
        <dbReference type="Proteomes" id="UP000504611"/>
    </source>
</evidence>
<evidence type="ECO:0000256" key="6">
    <source>
        <dbReference type="SAM" id="MobiDB-lite"/>
    </source>
</evidence>
<keyword evidence="3" id="KW-0677">Repeat</keyword>
<dbReference type="InterPro" id="IPR000504">
    <property type="entry name" value="RRM_dom"/>
</dbReference>
<dbReference type="SMART" id="SM00360">
    <property type="entry name" value="RRM"/>
    <property type="match status" value="1"/>
</dbReference>
<dbReference type="GO" id="GO:0003723">
    <property type="term" value="F:RNA binding"/>
    <property type="evidence" value="ECO:0007669"/>
    <property type="project" value="UniProtKB-UniRule"/>
</dbReference>
<reference evidence="9" key="1">
    <citation type="submission" date="2025-08" db="UniProtKB">
        <authorList>
            <consortium name="RefSeq"/>
        </authorList>
    </citation>
    <scope>IDENTIFICATION</scope>
    <source>
        <tissue evidence="9">Muscle</tissue>
    </source>
</reference>
<keyword evidence="8" id="KW-1185">Reference proteome</keyword>
<feature type="domain" description="RRM" evidence="7">
    <location>
        <begin position="37"/>
        <end position="109"/>
    </location>
</feature>
<dbReference type="InterPro" id="IPR035979">
    <property type="entry name" value="RBD_domain_sf"/>
</dbReference>
<dbReference type="GeneID" id="104953536"/>
<evidence type="ECO:0000313" key="9">
    <source>
        <dbReference type="RefSeq" id="XP_010778785.1"/>
    </source>
</evidence>
<name>A0A6I9NV12_9TELE</name>
<dbReference type="SUPFAM" id="SSF54928">
    <property type="entry name" value="RNA-binding domain, RBD"/>
    <property type="match status" value="1"/>
</dbReference>
<dbReference type="Gene3D" id="3.30.70.330">
    <property type="match status" value="1"/>
</dbReference>